<dbReference type="EMBL" id="DVOG01000184">
    <property type="protein sequence ID" value="HIV04856.1"/>
    <property type="molecule type" value="Genomic_DNA"/>
</dbReference>
<reference evidence="1" key="2">
    <citation type="journal article" date="2021" name="PeerJ">
        <title>Extensive microbial diversity within the chicken gut microbiome revealed by metagenomics and culture.</title>
        <authorList>
            <person name="Gilroy R."/>
            <person name="Ravi A."/>
            <person name="Getino M."/>
            <person name="Pursley I."/>
            <person name="Horton D.L."/>
            <person name="Alikhan N.F."/>
            <person name="Baker D."/>
            <person name="Gharbi K."/>
            <person name="Hall N."/>
            <person name="Watson M."/>
            <person name="Adriaenssens E.M."/>
            <person name="Foster-Nyarko E."/>
            <person name="Jarju S."/>
            <person name="Secka A."/>
            <person name="Antonio M."/>
            <person name="Oren A."/>
            <person name="Chaudhuri R.R."/>
            <person name="La Ragione R."/>
            <person name="Hildebrand F."/>
            <person name="Pallen M.J."/>
        </authorList>
    </citation>
    <scope>NUCLEOTIDE SEQUENCE</scope>
    <source>
        <strain evidence="1">10669</strain>
    </source>
</reference>
<accession>A0A9D1T2K7</accession>
<evidence type="ECO:0000313" key="1">
    <source>
        <dbReference type="EMBL" id="HIV04856.1"/>
    </source>
</evidence>
<name>A0A9D1T2K7_9BACT</name>
<sequence length="196" mass="21878">MNLPVFDRAADYFRGDDSTLDASTPRELVEELRRADKLWFDCYGYHFVDFSIVDGLYETPGLEAEDMPPGETGAALRRALAARLGDKVVFFEGRAFLLSGTPREHFPTPELGDMELDGDVVCTVCSSRNRIEPAEGTPAPLRKLLPYIWGAPTDFVAHGSHACTVGRRVNGRIYRVRLEKIGIRRVRAVYLGSEKA</sequence>
<dbReference type="AlphaFoldDB" id="A0A9D1T2K7"/>
<organism evidence="1 2">
    <name type="scientific">Candidatus Spyradosoma merdigallinarum</name>
    <dbReference type="NCBI Taxonomy" id="2840950"/>
    <lineage>
        <taxon>Bacteria</taxon>
        <taxon>Pseudomonadati</taxon>
        <taxon>Verrucomicrobiota</taxon>
        <taxon>Opitutia</taxon>
        <taxon>Opitutia incertae sedis</taxon>
        <taxon>Candidatus Spyradosoma</taxon>
    </lineage>
</organism>
<evidence type="ECO:0000313" key="2">
    <source>
        <dbReference type="Proteomes" id="UP000886812"/>
    </source>
</evidence>
<protein>
    <submittedName>
        <fullName evidence="1">Uncharacterized protein</fullName>
    </submittedName>
</protein>
<comment type="caution">
    <text evidence="1">The sequence shown here is derived from an EMBL/GenBank/DDBJ whole genome shotgun (WGS) entry which is preliminary data.</text>
</comment>
<reference evidence="1" key="1">
    <citation type="submission" date="2020-10" db="EMBL/GenBank/DDBJ databases">
        <authorList>
            <person name="Gilroy R."/>
        </authorList>
    </citation>
    <scope>NUCLEOTIDE SEQUENCE</scope>
    <source>
        <strain evidence="1">10669</strain>
    </source>
</reference>
<dbReference type="Proteomes" id="UP000886812">
    <property type="component" value="Unassembled WGS sequence"/>
</dbReference>
<gene>
    <name evidence="1" type="ORF">IAC75_06915</name>
</gene>
<proteinExistence type="predicted"/>